<proteinExistence type="predicted"/>
<sequence>MHYTQLSTSIFFQLSSNSNQIIIRSFKKWIYSTNWTSQTRIFLLLPSMVSVVQFNNNLRGIVPGIAAL</sequence>
<dbReference type="AlphaFoldDB" id="A0A1E4T2L7"/>
<gene>
    <name evidence="1" type="ORF">CANARDRAFT_207210</name>
</gene>
<protein>
    <submittedName>
        <fullName evidence="1">Uncharacterized protein</fullName>
    </submittedName>
</protein>
<accession>A0A1E4T2L7</accession>
<dbReference type="Proteomes" id="UP000094801">
    <property type="component" value="Unassembled WGS sequence"/>
</dbReference>
<keyword evidence="2" id="KW-1185">Reference proteome</keyword>
<dbReference type="EMBL" id="KV453851">
    <property type="protein sequence ID" value="ODV85962.1"/>
    <property type="molecule type" value="Genomic_DNA"/>
</dbReference>
<evidence type="ECO:0000313" key="1">
    <source>
        <dbReference type="EMBL" id="ODV85962.1"/>
    </source>
</evidence>
<evidence type="ECO:0000313" key="2">
    <source>
        <dbReference type="Proteomes" id="UP000094801"/>
    </source>
</evidence>
<reference evidence="2" key="1">
    <citation type="submission" date="2016-04" db="EMBL/GenBank/DDBJ databases">
        <title>Comparative genomics of biotechnologically important yeasts.</title>
        <authorList>
            <consortium name="DOE Joint Genome Institute"/>
            <person name="Riley R."/>
            <person name="Haridas S."/>
            <person name="Wolfe K.H."/>
            <person name="Lopes M.R."/>
            <person name="Hittinger C.T."/>
            <person name="Goker M."/>
            <person name="Salamov A."/>
            <person name="Wisecaver J."/>
            <person name="Long T.M."/>
            <person name="Aerts A.L."/>
            <person name="Barry K."/>
            <person name="Choi C."/>
            <person name="Clum A."/>
            <person name="Coughlan A.Y."/>
            <person name="Deshpande S."/>
            <person name="Douglass A.P."/>
            <person name="Hanson S.J."/>
            <person name="Klenk H.-P."/>
            <person name="Labutti K."/>
            <person name="Lapidus A."/>
            <person name="Lindquist E."/>
            <person name="Lipzen A."/>
            <person name="Meier-Kolthoff J.P."/>
            <person name="Ohm R.A."/>
            <person name="Otillar R.P."/>
            <person name="Pangilinan J."/>
            <person name="Peng Y."/>
            <person name="Rokas A."/>
            <person name="Rosa C.A."/>
            <person name="Scheuner C."/>
            <person name="Sibirny A.A."/>
            <person name="Slot J.C."/>
            <person name="Stielow J.B."/>
            <person name="Sun H."/>
            <person name="Kurtzman C.P."/>
            <person name="Blackwell M."/>
            <person name="Grigoriev I.V."/>
            <person name="Jeffries T.W."/>
        </authorList>
    </citation>
    <scope>NUCLEOTIDE SEQUENCE [LARGE SCALE GENOMIC DNA]</scope>
    <source>
        <strain evidence="2">NRRL YB-2248</strain>
    </source>
</reference>
<organism evidence="1 2">
    <name type="scientific">[Candida] arabinofermentans NRRL YB-2248</name>
    <dbReference type="NCBI Taxonomy" id="983967"/>
    <lineage>
        <taxon>Eukaryota</taxon>
        <taxon>Fungi</taxon>
        <taxon>Dikarya</taxon>
        <taxon>Ascomycota</taxon>
        <taxon>Saccharomycotina</taxon>
        <taxon>Pichiomycetes</taxon>
        <taxon>Pichiales</taxon>
        <taxon>Pichiaceae</taxon>
        <taxon>Ogataea</taxon>
        <taxon>Ogataea/Candida clade</taxon>
    </lineage>
</organism>
<name>A0A1E4T2L7_9ASCO</name>